<feature type="domain" description="DUF4123" evidence="1">
    <location>
        <begin position="15"/>
        <end position="131"/>
    </location>
</feature>
<dbReference type="STRING" id="1216006.VA7868_01447"/>
<evidence type="ECO:0000313" key="3">
    <source>
        <dbReference type="Proteomes" id="UP000184608"/>
    </source>
</evidence>
<dbReference type="EMBL" id="FQXZ01000014">
    <property type="protein sequence ID" value="SHI06115.1"/>
    <property type="molecule type" value="Genomic_DNA"/>
</dbReference>
<reference evidence="2 3" key="1">
    <citation type="submission" date="2016-11" db="EMBL/GenBank/DDBJ databases">
        <authorList>
            <person name="Jaros S."/>
            <person name="Januszkiewicz K."/>
            <person name="Wedrychowicz H."/>
        </authorList>
    </citation>
    <scope>NUCLEOTIDE SEQUENCE [LARGE SCALE GENOMIC DNA]</scope>
    <source>
        <strain evidence="2 3">CECT 7868</strain>
    </source>
</reference>
<name>A0A1M5Y203_9VIBR</name>
<proteinExistence type="predicted"/>
<dbReference type="AlphaFoldDB" id="A0A1M5Y203"/>
<dbReference type="RefSeq" id="WP_073603188.1">
    <property type="nucleotide sequence ID" value="NZ_FQXZ01000014.1"/>
</dbReference>
<gene>
    <name evidence="2" type="ORF">VA7868_01447</name>
</gene>
<protein>
    <recommendedName>
        <fullName evidence="1">DUF4123 domain-containing protein</fullName>
    </recommendedName>
</protein>
<dbReference type="OrthoDB" id="6363308at2"/>
<evidence type="ECO:0000259" key="1">
    <source>
        <dbReference type="Pfam" id="PF13503"/>
    </source>
</evidence>
<dbReference type="InterPro" id="IPR025391">
    <property type="entry name" value="DUF4123"/>
</dbReference>
<dbReference type="Pfam" id="PF13503">
    <property type="entry name" value="DUF4123"/>
    <property type="match status" value="1"/>
</dbReference>
<dbReference type="Proteomes" id="UP000184608">
    <property type="component" value="Unassembled WGS sequence"/>
</dbReference>
<evidence type="ECO:0000313" key="2">
    <source>
        <dbReference type="EMBL" id="SHI06115.1"/>
    </source>
</evidence>
<accession>A0A1M5Y203</accession>
<keyword evidence="3" id="KW-1185">Reference proteome</keyword>
<organism evidence="2 3">
    <name type="scientific">Vibrio aerogenes CECT 7868</name>
    <dbReference type="NCBI Taxonomy" id="1216006"/>
    <lineage>
        <taxon>Bacteria</taxon>
        <taxon>Pseudomonadati</taxon>
        <taxon>Pseudomonadota</taxon>
        <taxon>Gammaproteobacteria</taxon>
        <taxon>Vibrionales</taxon>
        <taxon>Vibrionaceae</taxon>
        <taxon>Vibrio</taxon>
    </lineage>
</organism>
<sequence>MIKLKNQYQGTGLAWYALVSYAPEMREQVYQWLDGHQCEPLYLTSPLESLLAQSPLLIALKYGSDDSLMARLPPERTLFFSAPATVDFQQVSTQLRWRMLVYFSGKLRGLLHYYHPQVASCFFSAADQEVTSQWLGIFCSVVFLRQSLREPACWTETGDFTSTPDMSVWHLHSSQEEALNRFYEEREVLAWAQANQTVPDWSVQIAVTRFCADWKIDQQLLIDRLRDLADKTGQPLSLHQYDPEKFARLTMDAKVSHIESMILREHQHD</sequence>